<accession>A0A4R4RX92</accession>
<evidence type="ECO:0000313" key="2">
    <source>
        <dbReference type="Proteomes" id="UP000295621"/>
    </source>
</evidence>
<sequence>MSDDHFMGFPGLFNGASTNGEGVRNQRLIAGYNRNRDAVGAGSVVLRESTDGGGVWGTFASADGYLQPMNFVRLPVASGAVYAIDFEDLYTTRGTDADGNPNCAIQWCREVFNRRMLAGSTWVDVAEDAKVYFAGKTVAWARFHQGPILMSDGRTMLSTMYGRYGQAHGWTWFTGVVRSGDGGQNWSLVHEFSVTAAQSFAEPSLAPTSDGGLIAVLRKDENFKSRAIPSNVALYTVRSSDQTGENWGAPILLSSDGGNSPSVELLGNGSLVLASGRTDNQLRFSYDGRGTTWDGPYRPWTNYPTTGGETSGEFAGWYRYDADASGCCLYRPMRHLGSSGTMGVEAISGNQAFVIGDNCGSGWGCPCPWGAGWMCPQRAGGYTRGTTHGLWKTTVTVNNGRAGRLDLPAMFRADQLTVAETAFSRYGLCPDGIAGCRQSYAAFAFDGDIRSDTSLVTPNRSVTLRLPRAYQLTGVGLHMNLQGPADARIQVSTDGVTFTTPARAARDGYLRPFASPVTAQYVRISDPNTITNTLEAFLNEVELYGS</sequence>
<dbReference type="InterPro" id="IPR036278">
    <property type="entry name" value="Sialidase_sf"/>
</dbReference>
<name>A0A4R4RX92_9ACTN</name>
<protein>
    <recommendedName>
        <fullName evidence="3">Exo-alpha-sialidase</fullName>
    </recommendedName>
</protein>
<dbReference type="SUPFAM" id="SSF50939">
    <property type="entry name" value="Sialidases"/>
    <property type="match status" value="1"/>
</dbReference>
<proteinExistence type="predicted"/>
<dbReference type="OrthoDB" id="5166841at2"/>
<dbReference type="Gene3D" id="2.120.10.10">
    <property type="match status" value="1"/>
</dbReference>
<dbReference type="SUPFAM" id="SSF49785">
    <property type="entry name" value="Galactose-binding domain-like"/>
    <property type="match status" value="1"/>
</dbReference>
<comment type="caution">
    <text evidence="1">The sequence shown here is derived from an EMBL/GenBank/DDBJ whole genome shotgun (WGS) entry which is preliminary data.</text>
</comment>
<evidence type="ECO:0008006" key="3">
    <source>
        <dbReference type="Google" id="ProtNLM"/>
    </source>
</evidence>
<dbReference type="Gene3D" id="2.60.120.260">
    <property type="entry name" value="Galactose-binding domain-like"/>
    <property type="match status" value="1"/>
</dbReference>
<keyword evidence="2" id="KW-1185">Reference proteome</keyword>
<organism evidence="1 2">
    <name type="scientific">Jiangella ureilytica</name>
    <dbReference type="NCBI Taxonomy" id="2530374"/>
    <lineage>
        <taxon>Bacteria</taxon>
        <taxon>Bacillati</taxon>
        <taxon>Actinomycetota</taxon>
        <taxon>Actinomycetes</taxon>
        <taxon>Jiangellales</taxon>
        <taxon>Jiangellaceae</taxon>
        <taxon>Jiangella</taxon>
    </lineage>
</organism>
<dbReference type="AlphaFoldDB" id="A0A4R4RX92"/>
<dbReference type="EMBL" id="SMKL01000004">
    <property type="protein sequence ID" value="TDC54364.1"/>
    <property type="molecule type" value="Genomic_DNA"/>
</dbReference>
<dbReference type="Proteomes" id="UP000295621">
    <property type="component" value="Unassembled WGS sequence"/>
</dbReference>
<dbReference type="CDD" id="cd15482">
    <property type="entry name" value="Sialidase_non-viral"/>
    <property type="match status" value="1"/>
</dbReference>
<gene>
    <name evidence="1" type="ORF">E1212_02680</name>
</gene>
<reference evidence="1 2" key="1">
    <citation type="submission" date="2019-02" db="EMBL/GenBank/DDBJ databases">
        <title>Draft genome sequences of novel Actinobacteria.</title>
        <authorList>
            <person name="Sahin N."/>
            <person name="Ay H."/>
            <person name="Saygin H."/>
        </authorList>
    </citation>
    <scope>NUCLEOTIDE SEQUENCE [LARGE SCALE GENOMIC DNA]</scope>
    <source>
        <strain evidence="1 2">KC603</strain>
    </source>
</reference>
<evidence type="ECO:0000313" key="1">
    <source>
        <dbReference type="EMBL" id="TDC54364.1"/>
    </source>
</evidence>
<dbReference type="InterPro" id="IPR008979">
    <property type="entry name" value="Galactose-bd-like_sf"/>
</dbReference>